<organism evidence="1 2">
    <name type="scientific">Candidatus Phycosocius spiralis</name>
    <dbReference type="NCBI Taxonomy" id="2815099"/>
    <lineage>
        <taxon>Bacteria</taxon>
        <taxon>Pseudomonadati</taxon>
        <taxon>Pseudomonadota</taxon>
        <taxon>Alphaproteobacteria</taxon>
        <taxon>Caulobacterales</taxon>
        <taxon>Caulobacterales incertae sedis</taxon>
        <taxon>Candidatus Phycosocius</taxon>
    </lineage>
</organism>
<accession>A0ABQ4PU95</accession>
<reference evidence="1" key="1">
    <citation type="submission" date="2021-05" db="EMBL/GenBank/DDBJ databases">
        <authorList>
            <person name="Tanabe Y."/>
        </authorList>
    </citation>
    <scope>NUCLEOTIDE SEQUENCE</scope>
    <source>
        <strain evidence="1">BOTRYCO-1</strain>
    </source>
</reference>
<sequence length="166" mass="18214">MLEPSMPELSLIQEAVLETPVAQSTLARPDVTVAVRQGATRCLIHAGYAPIWEFKLANNRRADICGLSPKGELVIVEVKSGVEDFRTDAKWPEYAPYCDLFYFAVAPDFPIDLIPATPDQAPGLIVGDAFGAEIVRRAPRFDLAPARRKAVTLSFARHAAVRALRL</sequence>
<evidence type="ECO:0008006" key="3">
    <source>
        <dbReference type="Google" id="ProtNLM"/>
    </source>
</evidence>
<dbReference type="PIRSF" id="PIRSF031796">
    <property type="entry name" value="UPC031796"/>
    <property type="match status" value="1"/>
</dbReference>
<evidence type="ECO:0000313" key="1">
    <source>
        <dbReference type="EMBL" id="GIU66546.1"/>
    </source>
</evidence>
<proteinExistence type="predicted"/>
<dbReference type="EMBL" id="BPFZ01000003">
    <property type="protein sequence ID" value="GIU66546.1"/>
    <property type="molecule type" value="Genomic_DNA"/>
</dbReference>
<comment type="caution">
    <text evidence="1">The sequence shown here is derived from an EMBL/GenBank/DDBJ whole genome shotgun (WGS) entry which is preliminary data.</text>
</comment>
<reference evidence="1" key="2">
    <citation type="journal article" date="2023" name="ISME Commun">
        <title>Characterization of a bloom-associated alphaproteobacterial lineage, 'Candidatus Phycosocius': insights into freshwater algal-bacterial interactions.</title>
        <authorList>
            <person name="Tanabe Y."/>
            <person name="Yamaguchi H."/>
            <person name="Yoshida M."/>
            <person name="Kai A."/>
            <person name="Okazaki Y."/>
        </authorList>
    </citation>
    <scope>NUCLEOTIDE SEQUENCE</scope>
    <source>
        <strain evidence="1">BOTRYCO-1</strain>
    </source>
</reference>
<evidence type="ECO:0000313" key="2">
    <source>
        <dbReference type="Proteomes" id="UP001161064"/>
    </source>
</evidence>
<dbReference type="Pfam" id="PF06319">
    <property type="entry name" value="MmcB-like"/>
    <property type="match status" value="1"/>
</dbReference>
<dbReference type="Proteomes" id="UP001161064">
    <property type="component" value="Unassembled WGS sequence"/>
</dbReference>
<protein>
    <recommendedName>
        <fullName evidence="3">DNA repair protein MmcB-related protein</fullName>
    </recommendedName>
</protein>
<keyword evidence="2" id="KW-1185">Reference proteome</keyword>
<dbReference type="InterPro" id="IPR009394">
    <property type="entry name" value="MmcB-like"/>
</dbReference>
<gene>
    <name evidence="1" type="primary">mmcB</name>
    <name evidence="1" type="ORF">PsB1_0700</name>
</gene>
<dbReference type="RefSeq" id="WP_284359108.1">
    <property type="nucleotide sequence ID" value="NZ_BPFZ01000003.1"/>
</dbReference>
<name>A0ABQ4PU95_9PROT</name>